<keyword evidence="2" id="KW-1185">Reference proteome</keyword>
<dbReference type="EMBL" id="KZ819806">
    <property type="protein sequence ID" value="PWN51955.1"/>
    <property type="molecule type" value="Genomic_DNA"/>
</dbReference>
<accession>A0ACD0P1I1</accession>
<proteinExistence type="predicted"/>
<evidence type="ECO:0000313" key="2">
    <source>
        <dbReference type="Proteomes" id="UP000245626"/>
    </source>
</evidence>
<reference evidence="1 2" key="1">
    <citation type="journal article" date="2018" name="Mol. Biol. Evol.">
        <title>Broad Genomic Sampling Reveals a Smut Pathogenic Ancestry of the Fungal Clade Ustilaginomycotina.</title>
        <authorList>
            <person name="Kijpornyongpan T."/>
            <person name="Mondo S.J."/>
            <person name="Barry K."/>
            <person name="Sandor L."/>
            <person name="Lee J."/>
            <person name="Lipzen A."/>
            <person name="Pangilinan J."/>
            <person name="LaButti K."/>
            <person name="Hainaut M."/>
            <person name="Henrissat B."/>
            <person name="Grigoriev I.V."/>
            <person name="Spatafora J.W."/>
            <person name="Aime M.C."/>
        </authorList>
    </citation>
    <scope>NUCLEOTIDE SEQUENCE [LARGE SCALE GENOMIC DNA]</scope>
    <source>
        <strain evidence="1 2">SA 807</strain>
    </source>
</reference>
<protein>
    <submittedName>
        <fullName evidence="1">Uncharacterized protein</fullName>
    </submittedName>
</protein>
<evidence type="ECO:0000313" key="1">
    <source>
        <dbReference type="EMBL" id="PWN51955.1"/>
    </source>
</evidence>
<dbReference type="Proteomes" id="UP000245626">
    <property type="component" value="Unassembled WGS sequence"/>
</dbReference>
<sequence length="177" mass="20331">MEGVEDRGEAQGYHQLERAGSHDAGSLRAGHAYSTGRCGLQLEHIHPRYSMWRGNQGAEAREGKPTGIGFKERLYLSTLVFQYLWLRQVSISSGSPRLIRDEEREGWNQVTGGEEDLCGVGEELSFLFFFFFTRSRVPFASYAREDGSLIFFLSSIILHSDFQQRCRRGRWEGWKEN</sequence>
<organism evidence="1 2">
    <name type="scientific">Violaceomyces palustris</name>
    <dbReference type="NCBI Taxonomy" id="1673888"/>
    <lineage>
        <taxon>Eukaryota</taxon>
        <taxon>Fungi</taxon>
        <taxon>Dikarya</taxon>
        <taxon>Basidiomycota</taxon>
        <taxon>Ustilaginomycotina</taxon>
        <taxon>Ustilaginomycetes</taxon>
        <taxon>Violaceomycetales</taxon>
        <taxon>Violaceomycetaceae</taxon>
        <taxon>Violaceomyces</taxon>
    </lineage>
</organism>
<gene>
    <name evidence="1" type="ORF">IE53DRAFT_28277</name>
</gene>
<name>A0ACD0P1I1_9BASI</name>